<dbReference type="Proteomes" id="UP001595989">
    <property type="component" value="Unassembled WGS sequence"/>
</dbReference>
<feature type="domain" description="LysM" evidence="1">
    <location>
        <begin position="55"/>
        <end position="109"/>
    </location>
</feature>
<evidence type="ECO:0000313" key="3">
    <source>
        <dbReference type="Proteomes" id="UP001595989"/>
    </source>
</evidence>
<comment type="caution">
    <text evidence="2">The sequence shown here is derived from an EMBL/GenBank/DDBJ whole genome shotgun (WGS) entry which is preliminary data.</text>
</comment>
<keyword evidence="3" id="KW-1185">Reference proteome</keyword>
<reference evidence="3" key="1">
    <citation type="journal article" date="2019" name="Int. J. Syst. Evol. Microbiol.">
        <title>The Global Catalogue of Microorganisms (GCM) 10K type strain sequencing project: providing services to taxonomists for standard genome sequencing and annotation.</title>
        <authorList>
            <consortium name="The Broad Institute Genomics Platform"/>
            <consortium name="The Broad Institute Genome Sequencing Center for Infectious Disease"/>
            <person name="Wu L."/>
            <person name="Ma J."/>
        </authorList>
    </citation>
    <scope>NUCLEOTIDE SEQUENCE [LARGE SCALE GENOMIC DNA]</scope>
    <source>
        <strain evidence="3">CGMCC 4.7426</strain>
    </source>
</reference>
<accession>A0ABV9DJ29</accession>
<dbReference type="PROSITE" id="PS51782">
    <property type="entry name" value="LYSM"/>
    <property type="match status" value="1"/>
</dbReference>
<protein>
    <recommendedName>
        <fullName evidence="1">LysM domain-containing protein</fullName>
    </recommendedName>
</protein>
<dbReference type="EMBL" id="JBHSFU010000006">
    <property type="protein sequence ID" value="MFC4558830.1"/>
    <property type="molecule type" value="Genomic_DNA"/>
</dbReference>
<organism evidence="2 3">
    <name type="scientific">Virgibacillus kekensis</name>
    <dbReference type="NCBI Taxonomy" id="202261"/>
    <lineage>
        <taxon>Bacteria</taxon>
        <taxon>Bacillati</taxon>
        <taxon>Bacillota</taxon>
        <taxon>Bacilli</taxon>
        <taxon>Bacillales</taxon>
        <taxon>Bacillaceae</taxon>
        <taxon>Virgibacillus</taxon>
    </lineage>
</organism>
<evidence type="ECO:0000313" key="2">
    <source>
        <dbReference type="EMBL" id="MFC4558830.1"/>
    </source>
</evidence>
<dbReference type="RefSeq" id="WP_390296070.1">
    <property type="nucleotide sequence ID" value="NZ_JBHSFU010000006.1"/>
</dbReference>
<dbReference type="InterPro" id="IPR018392">
    <property type="entry name" value="LysM"/>
</dbReference>
<name>A0ABV9DJ29_9BACI</name>
<sequence>MGSFKKAILYLFTILLLVSLYKDLTVGTSLDTPYKVGDEEATEIEGNNEMRIYSMQVKVQNGDTVLSIVERINVDLQESLNIEKILTDFTELNPTADPKNLTAGKFYSFPVYEKGTDN</sequence>
<proteinExistence type="predicted"/>
<evidence type="ECO:0000259" key="1">
    <source>
        <dbReference type="PROSITE" id="PS51782"/>
    </source>
</evidence>
<gene>
    <name evidence="2" type="ORF">ACFO3D_11500</name>
</gene>